<evidence type="ECO:0000313" key="4">
    <source>
        <dbReference type="Proteomes" id="UP001197214"/>
    </source>
</evidence>
<dbReference type="Proteomes" id="UP001197214">
    <property type="component" value="Unassembled WGS sequence"/>
</dbReference>
<evidence type="ECO:0000313" key="3">
    <source>
        <dbReference type="EMBL" id="MBW4330355.1"/>
    </source>
</evidence>
<gene>
    <name evidence="3" type="ORF">KY084_05645</name>
</gene>
<accession>A0ABS6XJH9</accession>
<feature type="region of interest" description="Disordered" evidence="1">
    <location>
        <begin position="20"/>
        <end position="97"/>
    </location>
</feature>
<sequence length="97" mass="10226">MKLILMTAALAIGAPALANAQDMQGSNPQQDATMNNGDHRGGYQPDQPPMPVQPKPGQKVIFKASPPVSQAYPAPAPKAEYPVCKRGQTDGCRQRGG</sequence>
<reference evidence="3 4" key="1">
    <citation type="submission" date="2021-07" db="EMBL/GenBank/DDBJ databases">
        <title>Stakelama flava sp. nov., a novel endophytic bacterium isolated from branch of Kandelia candel.</title>
        <authorList>
            <person name="Tuo L."/>
        </authorList>
    </citation>
    <scope>NUCLEOTIDE SEQUENCE [LARGE SCALE GENOMIC DNA]</scope>
    <source>
        <strain evidence="3 4">CBK3Z-3</strain>
    </source>
</reference>
<feature type="signal peptide" evidence="2">
    <location>
        <begin position="1"/>
        <end position="20"/>
    </location>
</feature>
<keyword evidence="4" id="KW-1185">Reference proteome</keyword>
<comment type="caution">
    <text evidence="3">The sequence shown here is derived from an EMBL/GenBank/DDBJ whole genome shotgun (WGS) entry which is preliminary data.</text>
</comment>
<dbReference type="EMBL" id="JAHWZX010000004">
    <property type="protein sequence ID" value="MBW4330355.1"/>
    <property type="molecule type" value="Genomic_DNA"/>
</dbReference>
<evidence type="ECO:0000256" key="2">
    <source>
        <dbReference type="SAM" id="SignalP"/>
    </source>
</evidence>
<evidence type="ECO:0000256" key="1">
    <source>
        <dbReference type="SAM" id="MobiDB-lite"/>
    </source>
</evidence>
<dbReference type="RefSeq" id="WP_219237473.1">
    <property type="nucleotide sequence ID" value="NZ_JAHWZX010000004.1"/>
</dbReference>
<keyword evidence="2" id="KW-0732">Signal</keyword>
<feature type="compositionally biased region" description="Polar residues" evidence="1">
    <location>
        <begin position="21"/>
        <end position="36"/>
    </location>
</feature>
<feature type="chain" id="PRO_5046504310" evidence="2">
    <location>
        <begin position="21"/>
        <end position="97"/>
    </location>
</feature>
<feature type="compositionally biased region" description="Low complexity" evidence="1">
    <location>
        <begin position="71"/>
        <end position="82"/>
    </location>
</feature>
<name>A0ABS6XJH9_9SPHN</name>
<organism evidence="3 4">
    <name type="scientific">Stakelama flava</name>
    <dbReference type="NCBI Taxonomy" id="2860338"/>
    <lineage>
        <taxon>Bacteria</taxon>
        <taxon>Pseudomonadati</taxon>
        <taxon>Pseudomonadota</taxon>
        <taxon>Alphaproteobacteria</taxon>
        <taxon>Sphingomonadales</taxon>
        <taxon>Sphingomonadaceae</taxon>
        <taxon>Stakelama</taxon>
    </lineage>
</organism>
<protein>
    <submittedName>
        <fullName evidence="3">Uncharacterized protein</fullName>
    </submittedName>
</protein>
<proteinExistence type="predicted"/>